<proteinExistence type="predicted"/>
<dbReference type="Proteomes" id="UP000191008">
    <property type="component" value="Unassembled WGS sequence"/>
</dbReference>
<accession>A0A1T1DLA8</accession>
<name>A0A1T1DLA8_9LEPT</name>
<dbReference type="PANTHER" id="PTHR33408:SF2">
    <property type="entry name" value="TRANSPOSASE DDE DOMAIN-CONTAINING PROTEIN"/>
    <property type="match status" value="1"/>
</dbReference>
<evidence type="ECO:0000259" key="1">
    <source>
        <dbReference type="Pfam" id="PF13751"/>
    </source>
</evidence>
<sequence length="309" mass="35931">MQKKRKELERKTDKLKEAVEFLKKHKDRRRIHLFERNCDLQKKGNGFLVGYNAQAAVDCKSKMIVSQCVETGQSDTQFAEKMIQEVETSYSSLKSKEEDSRRIQYVLDAGYASEANFRSLKDFDLYCPDQRITRLFQSGKIPKSPKRKPKSIKFTFDKKSNHFICPTGRVLKFRRERHLNGKDIYSDFRATNCSDCHLKCFCSKGKSKSILVNSKKLKRNYIHSSPSKNYQPDEMNNFYTMEMRKKLSEPKSRIIYSNRFPSIEGVFGAIKGSRGGNLFLTKGIEKVSLEWSERCSAHNIAKLCGFRYV</sequence>
<dbReference type="EMBL" id="MVIT01000069">
    <property type="protein sequence ID" value="OOV41645.1"/>
    <property type="molecule type" value="Genomic_DNA"/>
</dbReference>
<dbReference type="AlphaFoldDB" id="A0A1T1DLA8"/>
<evidence type="ECO:0000313" key="2">
    <source>
        <dbReference type="EMBL" id="OOV41645.1"/>
    </source>
</evidence>
<dbReference type="InterPro" id="IPR025668">
    <property type="entry name" value="Tnp_DDE_dom"/>
</dbReference>
<dbReference type="Pfam" id="PF13751">
    <property type="entry name" value="DDE_Tnp_1_6"/>
    <property type="match status" value="1"/>
</dbReference>
<protein>
    <submittedName>
        <fullName evidence="2">Transposase</fullName>
    </submittedName>
</protein>
<organism evidence="2 3">
    <name type="scientific">Leptospira kirschneri serovar Pomona</name>
    <dbReference type="NCBI Taxonomy" id="561005"/>
    <lineage>
        <taxon>Bacteria</taxon>
        <taxon>Pseudomonadati</taxon>
        <taxon>Spirochaetota</taxon>
        <taxon>Spirochaetia</taxon>
        <taxon>Leptospirales</taxon>
        <taxon>Leptospiraceae</taxon>
        <taxon>Leptospira</taxon>
    </lineage>
</organism>
<gene>
    <name evidence="2" type="ORF">B1J93_12485</name>
</gene>
<evidence type="ECO:0000313" key="3">
    <source>
        <dbReference type="Proteomes" id="UP000191008"/>
    </source>
</evidence>
<dbReference type="PANTHER" id="PTHR33408">
    <property type="entry name" value="TRANSPOSASE"/>
    <property type="match status" value="1"/>
</dbReference>
<reference evidence="2 3" key="1">
    <citation type="submission" date="2017-02" db="EMBL/GenBank/DDBJ databases">
        <title>Comparative genomic analysis of Brazilian Leptospira kirschneri strains of different serogroups.</title>
        <authorList>
            <person name="Moreno L.Z."/>
            <person name="Miraglia F."/>
            <person name="Kremer F.S."/>
            <person name="Eslabao M.R."/>
            <person name="Lilenbaum W."/>
            <person name="Dellagostin O.A."/>
            <person name="Moreno A.M."/>
        </authorList>
    </citation>
    <scope>NUCLEOTIDE SEQUENCE [LARGE SCALE GENOMIC DNA]</scope>
    <source>
        <strain evidence="2 3">M110/06</strain>
    </source>
</reference>
<feature type="domain" description="Transposase DDE" evidence="1">
    <location>
        <begin position="164"/>
        <end position="304"/>
    </location>
</feature>
<comment type="caution">
    <text evidence="2">The sequence shown here is derived from an EMBL/GenBank/DDBJ whole genome shotgun (WGS) entry which is preliminary data.</text>
</comment>